<keyword evidence="2" id="KW-1185">Reference proteome</keyword>
<gene>
    <name evidence="1" type="ORF">PGIGA_G00233820</name>
</gene>
<comment type="caution">
    <text evidence="1">The sequence shown here is derived from an EMBL/GenBank/DDBJ whole genome shotgun (WGS) entry which is preliminary data.</text>
</comment>
<evidence type="ECO:0000313" key="1">
    <source>
        <dbReference type="EMBL" id="MCI4379904.1"/>
    </source>
</evidence>
<reference evidence="1 2" key="1">
    <citation type="journal article" date="2022" name="bioRxiv">
        <title>An ancient truncated duplication of the anti-Mullerian hormone receptor type 2 gene is a potential conserved master sex determinant in the Pangasiidae catfish family.</title>
        <authorList>
            <person name="Wen M."/>
            <person name="Pan Q."/>
            <person name="Jouanno E."/>
            <person name="Montfort J."/>
            <person name="Zahm M."/>
            <person name="Cabau C."/>
            <person name="Klopp C."/>
            <person name="Iampietro C."/>
            <person name="Roques C."/>
            <person name="Bouchez O."/>
            <person name="Castinel A."/>
            <person name="Donnadieu C."/>
            <person name="Parrinello H."/>
            <person name="Poncet C."/>
            <person name="Belmonte E."/>
            <person name="Gautier V."/>
            <person name="Avarre J.-C."/>
            <person name="Dugue R."/>
            <person name="Gustiano R."/>
            <person name="Ha T.T.T."/>
            <person name="Campet M."/>
            <person name="Sriphairoj K."/>
            <person name="Ribolli J."/>
            <person name="de Almeida F.L."/>
            <person name="Desvignes T."/>
            <person name="Postlethwait J.H."/>
            <person name="Bucao C.F."/>
            <person name="Robinson-Rechavi M."/>
            <person name="Bobe J."/>
            <person name="Herpin A."/>
            <person name="Guiguen Y."/>
        </authorList>
    </citation>
    <scope>NUCLEOTIDE SEQUENCE [LARGE SCALE GENOMIC DNA]</scope>
    <source>
        <strain evidence="1">YG-Dec2019</strain>
    </source>
</reference>
<dbReference type="EMBL" id="CM040460">
    <property type="protein sequence ID" value="MCI4379904.1"/>
    <property type="molecule type" value="Genomic_DNA"/>
</dbReference>
<evidence type="ECO:0000313" key="2">
    <source>
        <dbReference type="Proteomes" id="UP000829447"/>
    </source>
</evidence>
<name>A0ACC5WLI1_PANGG</name>
<sequence length="107" mass="12114">MALRCCYAAFVAIHTTSMITNFGQSEGSPGMLFYSRVHPLQPIKKLISIALNWDLIVESVIPQDHCVHCVDQIRFGPHKLSDEMSLCFTPLLMLDVFFFFFLATGML</sequence>
<proteinExistence type="predicted"/>
<accession>A0ACC5WLI1</accession>
<dbReference type="Proteomes" id="UP000829447">
    <property type="component" value="Linkage Group LG7"/>
</dbReference>
<organism evidence="1 2">
    <name type="scientific">Pangasianodon gigas</name>
    <name type="common">Mekong giant catfish</name>
    <name type="synonym">Pangasius gigas</name>
    <dbReference type="NCBI Taxonomy" id="30993"/>
    <lineage>
        <taxon>Eukaryota</taxon>
        <taxon>Metazoa</taxon>
        <taxon>Chordata</taxon>
        <taxon>Craniata</taxon>
        <taxon>Vertebrata</taxon>
        <taxon>Euteleostomi</taxon>
        <taxon>Actinopterygii</taxon>
        <taxon>Neopterygii</taxon>
        <taxon>Teleostei</taxon>
        <taxon>Ostariophysi</taxon>
        <taxon>Siluriformes</taxon>
        <taxon>Pangasiidae</taxon>
        <taxon>Pangasianodon</taxon>
    </lineage>
</organism>
<protein>
    <submittedName>
        <fullName evidence="1">Uncharacterized protein</fullName>
    </submittedName>
</protein>